<dbReference type="AlphaFoldDB" id="S7RRP3"/>
<organism evidence="1 2">
    <name type="scientific">Gloeophyllum trabeum (strain ATCC 11539 / FP-39264 / Madison 617)</name>
    <name type="common">Brown rot fungus</name>
    <dbReference type="NCBI Taxonomy" id="670483"/>
    <lineage>
        <taxon>Eukaryota</taxon>
        <taxon>Fungi</taxon>
        <taxon>Dikarya</taxon>
        <taxon>Basidiomycota</taxon>
        <taxon>Agaricomycotina</taxon>
        <taxon>Agaricomycetes</taxon>
        <taxon>Gloeophyllales</taxon>
        <taxon>Gloeophyllaceae</taxon>
        <taxon>Gloeophyllum</taxon>
    </lineage>
</organism>
<accession>S7RRP3</accession>
<dbReference type="OrthoDB" id="3187773at2759"/>
<proteinExistence type="predicted"/>
<dbReference type="KEGG" id="gtr:GLOTRDRAFT_41391"/>
<dbReference type="GeneID" id="19306047"/>
<gene>
    <name evidence="1" type="ORF">GLOTRDRAFT_41391</name>
</gene>
<feature type="non-terminal residue" evidence="1">
    <location>
        <position position="1"/>
    </location>
</feature>
<evidence type="ECO:0000313" key="2">
    <source>
        <dbReference type="Proteomes" id="UP000030669"/>
    </source>
</evidence>
<dbReference type="EMBL" id="KB469301">
    <property type="protein sequence ID" value="EPQ55649.1"/>
    <property type="molecule type" value="Genomic_DNA"/>
</dbReference>
<dbReference type="OMA" id="WERICAM"/>
<reference evidence="1 2" key="1">
    <citation type="journal article" date="2012" name="Science">
        <title>The Paleozoic origin of enzymatic lignin decomposition reconstructed from 31 fungal genomes.</title>
        <authorList>
            <person name="Floudas D."/>
            <person name="Binder M."/>
            <person name="Riley R."/>
            <person name="Barry K."/>
            <person name="Blanchette R.A."/>
            <person name="Henrissat B."/>
            <person name="Martinez A.T."/>
            <person name="Otillar R."/>
            <person name="Spatafora J.W."/>
            <person name="Yadav J.S."/>
            <person name="Aerts A."/>
            <person name="Benoit I."/>
            <person name="Boyd A."/>
            <person name="Carlson A."/>
            <person name="Copeland A."/>
            <person name="Coutinho P.M."/>
            <person name="de Vries R.P."/>
            <person name="Ferreira P."/>
            <person name="Findley K."/>
            <person name="Foster B."/>
            <person name="Gaskell J."/>
            <person name="Glotzer D."/>
            <person name="Gorecki P."/>
            <person name="Heitman J."/>
            <person name="Hesse C."/>
            <person name="Hori C."/>
            <person name="Igarashi K."/>
            <person name="Jurgens J.A."/>
            <person name="Kallen N."/>
            <person name="Kersten P."/>
            <person name="Kohler A."/>
            <person name="Kuees U."/>
            <person name="Kumar T.K.A."/>
            <person name="Kuo A."/>
            <person name="LaButti K."/>
            <person name="Larrondo L.F."/>
            <person name="Lindquist E."/>
            <person name="Ling A."/>
            <person name="Lombard V."/>
            <person name="Lucas S."/>
            <person name="Lundell T."/>
            <person name="Martin R."/>
            <person name="McLaughlin D.J."/>
            <person name="Morgenstern I."/>
            <person name="Morin E."/>
            <person name="Murat C."/>
            <person name="Nagy L.G."/>
            <person name="Nolan M."/>
            <person name="Ohm R.A."/>
            <person name="Patyshakuliyeva A."/>
            <person name="Rokas A."/>
            <person name="Ruiz-Duenas F.J."/>
            <person name="Sabat G."/>
            <person name="Salamov A."/>
            <person name="Samejima M."/>
            <person name="Schmutz J."/>
            <person name="Slot J.C."/>
            <person name="St John F."/>
            <person name="Stenlid J."/>
            <person name="Sun H."/>
            <person name="Sun S."/>
            <person name="Syed K."/>
            <person name="Tsang A."/>
            <person name="Wiebenga A."/>
            <person name="Young D."/>
            <person name="Pisabarro A."/>
            <person name="Eastwood D.C."/>
            <person name="Martin F."/>
            <person name="Cullen D."/>
            <person name="Grigoriev I.V."/>
            <person name="Hibbett D.S."/>
        </authorList>
    </citation>
    <scope>NUCLEOTIDE SEQUENCE [LARGE SCALE GENOMIC DNA]</scope>
    <source>
        <strain evidence="1 2">ATCC 11539</strain>
    </source>
</reference>
<dbReference type="RefSeq" id="XP_007865550.1">
    <property type="nucleotide sequence ID" value="XM_007867359.1"/>
</dbReference>
<dbReference type="HOGENOM" id="CLU_006344_16_1_1"/>
<evidence type="ECO:0000313" key="1">
    <source>
        <dbReference type="EMBL" id="EPQ55649.1"/>
    </source>
</evidence>
<keyword evidence="2" id="KW-1185">Reference proteome</keyword>
<dbReference type="Proteomes" id="UP000030669">
    <property type="component" value="Unassembled WGS sequence"/>
</dbReference>
<protein>
    <submittedName>
        <fullName evidence="1">Uncharacterized protein</fullName>
    </submittedName>
</protein>
<sequence length="137" mass="15610">NIGERLMPAIHGRVKVFHSATATYFSPSELAGAGGMHREWIRCTPQRRNGYERYDTVLVSLDPAEEGMKGMVVGRVRAFKSVEHNRDSYPCTLVERFVRRHDRPDPSTRVWVVEPEIINGSRVLLLSILMQLCMVSI</sequence>
<name>S7RRP3_GLOTA</name>